<evidence type="ECO:0000313" key="3">
    <source>
        <dbReference type="EMBL" id="MUV14118.1"/>
    </source>
</evidence>
<feature type="signal peptide" evidence="2">
    <location>
        <begin position="1"/>
        <end position="22"/>
    </location>
</feature>
<dbReference type="AlphaFoldDB" id="A0A7C9HV33"/>
<keyword evidence="2" id="KW-0732">Signal</keyword>
<gene>
    <name evidence="3" type="ORF">GN331_07825</name>
</gene>
<sequence length="97" mass="10257">MRLTAVSLAISALLLAAPTAHAQDARKSFSAQGADEKSACDAANKQARDWAKQGKSQGRARQLLDDGKCACTAAAGGQSCTLDVAVRDEQHEEEEER</sequence>
<evidence type="ECO:0000313" key="4">
    <source>
        <dbReference type="Proteomes" id="UP000479692"/>
    </source>
</evidence>
<dbReference type="RefSeq" id="WP_156641440.1">
    <property type="nucleotide sequence ID" value="NZ_WOXT01000002.1"/>
</dbReference>
<dbReference type="Proteomes" id="UP000479692">
    <property type="component" value="Unassembled WGS sequence"/>
</dbReference>
<evidence type="ECO:0000256" key="1">
    <source>
        <dbReference type="SAM" id="MobiDB-lite"/>
    </source>
</evidence>
<keyword evidence="4" id="KW-1185">Reference proteome</keyword>
<feature type="region of interest" description="Disordered" evidence="1">
    <location>
        <begin position="26"/>
        <end position="58"/>
    </location>
</feature>
<dbReference type="EMBL" id="WOXT01000002">
    <property type="protein sequence ID" value="MUV14118.1"/>
    <property type="molecule type" value="Genomic_DNA"/>
</dbReference>
<comment type="caution">
    <text evidence="3">The sequence shown here is derived from an EMBL/GenBank/DDBJ whole genome shotgun (WGS) entry which is preliminary data.</text>
</comment>
<organism evidence="3 4">
    <name type="scientific">Noviluteimonas gilva</name>
    <dbReference type="NCBI Taxonomy" id="2682097"/>
    <lineage>
        <taxon>Bacteria</taxon>
        <taxon>Pseudomonadati</taxon>
        <taxon>Pseudomonadota</taxon>
        <taxon>Gammaproteobacteria</taxon>
        <taxon>Lysobacterales</taxon>
        <taxon>Lysobacteraceae</taxon>
        <taxon>Noviluteimonas</taxon>
    </lineage>
</organism>
<protein>
    <recommendedName>
        <fullName evidence="5">DUF4189 domain-containing protein</fullName>
    </recommendedName>
</protein>
<name>A0A7C9HV33_9GAMM</name>
<evidence type="ECO:0000256" key="2">
    <source>
        <dbReference type="SAM" id="SignalP"/>
    </source>
</evidence>
<feature type="chain" id="PRO_5028941551" description="DUF4189 domain-containing protein" evidence="2">
    <location>
        <begin position="23"/>
        <end position="97"/>
    </location>
</feature>
<proteinExistence type="predicted"/>
<accession>A0A7C9HV33</accession>
<evidence type="ECO:0008006" key="5">
    <source>
        <dbReference type="Google" id="ProtNLM"/>
    </source>
</evidence>
<reference evidence="3 4" key="1">
    <citation type="submission" date="2019-12" db="EMBL/GenBank/DDBJ databases">
        <authorList>
            <person name="Xu J."/>
        </authorList>
    </citation>
    <scope>NUCLEOTIDE SEQUENCE [LARGE SCALE GENOMIC DNA]</scope>
    <source>
        <strain evidence="3 4">HX-5-24</strain>
    </source>
</reference>